<organism evidence="1 2">
    <name type="scientific">Acinetobacter kookii</name>
    <dbReference type="NCBI Taxonomy" id="1226327"/>
    <lineage>
        <taxon>Bacteria</taxon>
        <taxon>Pseudomonadati</taxon>
        <taxon>Pseudomonadota</taxon>
        <taxon>Gammaproteobacteria</taxon>
        <taxon>Moraxellales</taxon>
        <taxon>Moraxellaceae</taxon>
        <taxon>Acinetobacter</taxon>
    </lineage>
</organism>
<dbReference type="Proteomes" id="UP000243468">
    <property type="component" value="Unassembled WGS sequence"/>
</dbReference>
<sequence length="182" mass="20538">MAGVLIEIKTDENSVLMALLKKLSDFEDRKRGLFEDIGSTVTENIRERWTRGEGLNGRWPLSVRVMREGGTTLRKTSRLMNSITYNATDNGLEIGTDAEYGAIHHFGGVIDMPARTRTLYFRQDGRTGLVGNRFVRQSRSNFAQDVQAKAYKVNMPERPWLGITDDDAQDIVNLVEGTILDE</sequence>
<dbReference type="EMBL" id="FMYO01000001">
    <property type="protein sequence ID" value="SDB83100.1"/>
    <property type="molecule type" value="Genomic_DNA"/>
</dbReference>
<keyword evidence="2" id="KW-1185">Reference proteome</keyword>
<dbReference type="InterPro" id="IPR006522">
    <property type="entry name" value="Phage_virion_morphogenesis"/>
</dbReference>
<evidence type="ECO:0000313" key="2">
    <source>
        <dbReference type="Proteomes" id="UP000243468"/>
    </source>
</evidence>
<gene>
    <name evidence="1" type="ORF">SAMN05421732_101105</name>
</gene>
<dbReference type="STRING" id="1226327.SAMN05421732_101105"/>
<dbReference type="AlphaFoldDB" id="A0A1G6GM72"/>
<dbReference type="OrthoDB" id="2081253at2"/>
<reference evidence="2" key="1">
    <citation type="submission" date="2016-09" db="EMBL/GenBank/DDBJ databases">
        <authorList>
            <person name="Varghese N."/>
            <person name="Submissions S."/>
        </authorList>
    </citation>
    <scope>NUCLEOTIDE SEQUENCE [LARGE SCALE GENOMIC DNA]</scope>
    <source>
        <strain evidence="2">ANC 4667</strain>
    </source>
</reference>
<evidence type="ECO:0000313" key="1">
    <source>
        <dbReference type="EMBL" id="SDB83100.1"/>
    </source>
</evidence>
<proteinExistence type="predicted"/>
<accession>A0A1G6GM72</accession>
<dbReference type="Pfam" id="PF05069">
    <property type="entry name" value="Phage_tail_S"/>
    <property type="match status" value="1"/>
</dbReference>
<name>A0A1G6GM72_9GAMM</name>
<protein>
    <submittedName>
        <fullName evidence="1">Mu-like prophage protein gpG</fullName>
    </submittedName>
</protein>